<dbReference type="GO" id="GO:0006508">
    <property type="term" value="P:proteolysis"/>
    <property type="evidence" value="ECO:0007669"/>
    <property type="project" value="InterPro"/>
</dbReference>
<dbReference type="SUPFAM" id="SSF54001">
    <property type="entry name" value="Cysteine proteinases"/>
    <property type="match status" value="1"/>
</dbReference>
<organism evidence="2">
    <name type="scientific">viral metagenome</name>
    <dbReference type="NCBI Taxonomy" id="1070528"/>
    <lineage>
        <taxon>unclassified sequences</taxon>
        <taxon>metagenomes</taxon>
        <taxon>organismal metagenomes</taxon>
    </lineage>
</organism>
<dbReference type="Pfam" id="PF00112">
    <property type="entry name" value="Peptidase_C1"/>
    <property type="match status" value="1"/>
</dbReference>
<dbReference type="InterPro" id="IPR038765">
    <property type="entry name" value="Papain-like_cys_pep_sf"/>
</dbReference>
<dbReference type="EMBL" id="MN739518">
    <property type="protein sequence ID" value="QHT09969.1"/>
    <property type="molecule type" value="Genomic_DNA"/>
</dbReference>
<evidence type="ECO:0000313" key="2">
    <source>
        <dbReference type="EMBL" id="QHT09969.1"/>
    </source>
</evidence>
<sequence>MTTTLPPINPIKRVFNITPSPPDSRDYKVEFPVELKTVLHPYTKEITRTTKVAPIIYSLSSYFKYVFDQGTLGSCTANAACQYYGFLLQKTSTPFSRLMQYWNERKVENNIHQDSGATVRTTVSVLCKNGICEEINWPYIIKNFTIQPPATVCSKIIPPPQSLRYLSLRIIPSQWESALLAGQPIIFGMYVFSNFSTLQTTKTGIVSYPTSSEQLLGGHCMLCTGYNQTSRQFEFLNSWGSKWGKNGYGYFPYSYLTSPYIINRTKVVLIFDAWTIVMG</sequence>
<dbReference type="GO" id="GO:0008234">
    <property type="term" value="F:cysteine-type peptidase activity"/>
    <property type="evidence" value="ECO:0007669"/>
    <property type="project" value="InterPro"/>
</dbReference>
<protein>
    <recommendedName>
        <fullName evidence="1">Peptidase C1A papain C-terminal domain-containing protein</fullName>
    </recommendedName>
</protein>
<proteinExistence type="predicted"/>
<dbReference type="AlphaFoldDB" id="A0A6C0D248"/>
<feature type="domain" description="Peptidase C1A papain C-terminal" evidence="1">
    <location>
        <begin position="64"/>
        <end position="249"/>
    </location>
</feature>
<dbReference type="Gene3D" id="3.90.70.10">
    <property type="entry name" value="Cysteine proteinases"/>
    <property type="match status" value="1"/>
</dbReference>
<dbReference type="CDD" id="cd02619">
    <property type="entry name" value="Peptidase_C1"/>
    <property type="match status" value="1"/>
</dbReference>
<evidence type="ECO:0000259" key="1">
    <source>
        <dbReference type="Pfam" id="PF00112"/>
    </source>
</evidence>
<name>A0A6C0D248_9ZZZZ</name>
<reference evidence="2" key="1">
    <citation type="journal article" date="2020" name="Nature">
        <title>Giant virus diversity and host interactions through global metagenomics.</title>
        <authorList>
            <person name="Schulz F."/>
            <person name="Roux S."/>
            <person name="Paez-Espino D."/>
            <person name="Jungbluth S."/>
            <person name="Walsh D.A."/>
            <person name="Denef V.J."/>
            <person name="McMahon K.D."/>
            <person name="Konstantinidis K.T."/>
            <person name="Eloe-Fadrosh E.A."/>
            <person name="Kyrpides N.C."/>
            <person name="Woyke T."/>
        </authorList>
    </citation>
    <scope>NUCLEOTIDE SEQUENCE</scope>
    <source>
        <strain evidence="2">GVMAG-M-3300023174-104</strain>
    </source>
</reference>
<accession>A0A6C0D248</accession>
<dbReference type="InterPro" id="IPR000668">
    <property type="entry name" value="Peptidase_C1A_C"/>
</dbReference>